<evidence type="ECO:0000256" key="3">
    <source>
        <dbReference type="ARBA" id="ARBA00022448"/>
    </source>
</evidence>
<keyword evidence="9" id="KW-0472">Membrane</keyword>
<dbReference type="CDD" id="cd00342">
    <property type="entry name" value="gram_neg_porins"/>
    <property type="match status" value="1"/>
</dbReference>
<evidence type="ECO:0000256" key="2">
    <source>
        <dbReference type="ARBA" id="ARBA00011233"/>
    </source>
</evidence>
<proteinExistence type="predicted"/>
<dbReference type="PANTHER" id="PTHR34501:SF9">
    <property type="entry name" value="MAJOR OUTER MEMBRANE PROTEIN P.IA"/>
    <property type="match status" value="1"/>
</dbReference>
<dbReference type="Gene3D" id="2.40.160.10">
    <property type="entry name" value="Porin"/>
    <property type="match status" value="1"/>
</dbReference>
<accession>A0A5E4SYX4</accession>
<keyword evidence="6" id="KW-0732">Signal</keyword>
<comment type="subcellular location">
    <subcellularLocation>
        <location evidence="1">Cell outer membrane</location>
        <topology evidence="1">Multi-pass membrane protein</topology>
    </subcellularLocation>
</comment>
<dbReference type="Proteomes" id="UP000414233">
    <property type="component" value="Unassembled WGS sequence"/>
</dbReference>
<reference evidence="12 13" key="1">
    <citation type="submission" date="2019-08" db="EMBL/GenBank/DDBJ databases">
        <authorList>
            <person name="Peeters C."/>
        </authorList>
    </citation>
    <scope>NUCLEOTIDE SEQUENCE [LARGE SCALE GENOMIC DNA]</scope>
    <source>
        <strain evidence="12 13">LMG 30175</strain>
    </source>
</reference>
<evidence type="ECO:0000256" key="8">
    <source>
        <dbReference type="ARBA" id="ARBA00023114"/>
    </source>
</evidence>
<evidence type="ECO:0000313" key="13">
    <source>
        <dbReference type="Proteomes" id="UP000414233"/>
    </source>
</evidence>
<dbReference type="Pfam" id="PF13609">
    <property type="entry name" value="Porin_4"/>
    <property type="match status" value="1"/>
</dbReference>
<keyword evidence="7" id="KW-0406">Ion transport</keyword>
<keyword evidence="8" id="KW-0626">Porin</keyword>
<evidence type="ECO:0000256" key="9">
    <source>
        <dbReference type="ARBA" id="ARBA00023136"/>
    </source>
</evidence>
<dbReference type="GO" id="GO:0015288">
    <property type="term" value="F:porin activity"/>
    <property type="evidence" value="ECO:0007669"/>
    <property type="project" value="UniProtKB-KW"/>
</dbReference>
<dbReference type="AlphaFoldDB" id="A0A5E4SYX4"/>
<evidence type="ECO:0000256" key="4">
    <source>
        <dbReference type="ARBA" id="ARBA00022452"/>
    </source>
</evidence>
<protein>
    <submittedName>
        <fullName evidence="12">Outer membrane porin protein 32</fullName>
    </submittedName>
</protein>
<dbReference type="InterPro" id="IPR033900">
    <property type="entry name" value="Gram_neg_porin_domain"/>
</dbReference>
<dbReference type="PRINTS" id="PR00184">
    <property type="entry name" value="NEISSPPORIN"/>
</dbReference>
<feature type="domain" description="Porin" evidence="11">
    <location>
        <begin position="56"/>
        <end position="367"/>
    </location>
</feature>
<dbReference type="InterPro" id="IPR050298">
    <property type="entry name" value="Gram-neg_bact_OMP"/>
</dbReference>
<keyword evidence="13" id="KW-1185">Reference proteome</keyword>
<keyword evidence="4" id="KW-1134">Transmembrane beta strand</keyword>
<evidence type="ECO:0000256" key="7">
    <source>
        <dbReference type="ARBA" id="ARBA00023065"/>
    </source>
</evidence>
<evidence type="ECO:0000313" key="12">
    <source>
        <dbReference type="EMBL" id="VVD80272.1"/>
    </source>
</evidence>
<dbReference type="SUPFAM" id="SSF56935">
    <property type="entry name" value="Porins"/>
    <property type="match status" value="1"/>
</dbReference>
<dbReference type="PANTHER" id="PTHR34501">
    <property type="entry name" value="PROTEIN YDDL-RELATED"/>
    <property type="match status" value="1"/>
</dbReference>
<sequence length="402" mass="42555">MYSVTSGGLHAMKVYTHAAINFKLKFYKYKLYGGDNVNRHGSFVCSCLVASLLCGGLTHAVYAQSNVEITGLLGAGVGYSSNIGGRSNVTANPGILRPSAVIFRGNEDLGDGNRAVFYLGSLFSILNGNVFGGPGSLFSRESYVGLGNRYGTLTVGNQRDFMFDSLTLNRYPGSFFEGSYAAHQGPFPKFGVSYSAQGSFDFDRVNGEAIANTVKFRSADFSGLTFGAMYGFGGVPGSFGRSSSSSFGINYEYANAGIGAAYTMVKSPSTNSGNDGIRNIGLGARYGFDKAVISGLATVSRNTATGAQITAFDLSVGHDFSAVWYASATYTYMRGNAQLNNNHANQLTSLLGYRVSKRTTVYVDAAWQVASGANAMAQVNSSAGPASGNRQFVSTFSIQHTF</sequence>
<organism evidence="12 13">
    <name type="scientific">Pandoraea terrae</name>
    <dbReference type="NCBI Taxonomy" id="1537710"/>
    <lineage>
        <taxon>Bacteria</taxon>
        <taxon>Pseudomonadati</taxon>
        <taxon>Pseudomonadota</taxon>
        <taxon>Betaproteobacteria</taxon>
        <taxon>Burkholderiales</taxon>
        <taxon>Burkholderiaceae</taxon>
        <taxon>Pandoraea</taxon>
    </lineage>
</organism>
<name>A0A5E4SYX4_9BURK</name>
<dbReference type="InterPro" id="IPR002299">
    <property type="entry name" value="Porin_Neis"/>
</dbReference>
<evidence type="ECO:0000256" key="1">
    <source>
        <dbReference type="ARBA" id="ARBA00004571"/>
    </source>
</evidence>
<dbReference type="GO" id="GO:0006811">
    <property type="term" value="P:monoatomic ion transport"/>
    <property type="evidence" value="ECO:0007669"/>
    <property type="project" value="UniProtKB-KW"/>
</dbReference>
<evidence type="ECO:0000256" key="6">
    <source>
        <dbReference type="ARBA" id="ARBA00022729"/>
    </source>
</evidence>
<keyword evidence="5" id="KW-0812">Transmembrane</keyword>
<dbReference type="EMBL" id="CABPRZ010000003">
    <property type="protein sequence ID" value="VVD80272.1"/>
    <property type="molecule type" value="Genomic_DNA"/>
</dbReference>
<dbReference type="GO" id="GO:0009279">
    <property type="term" value="C:cell outer membrane"/>
    <property type="evidence" value="ECO:0007669"/>
    <property type="project" value="UniProtKB-SubCell"/>
</dbReference>
<evidence type="ECO:0000259" key="11">
    <source>
        <dbReference type="Pfam" id="PF13609"/>
    </source>
</evidence>
<comment type="subunit">
    <text evidence="2">Homotrimer.</text>
</comment>
<evidence type="ECO:0000256" key="5">
    <source>
        <dbReference type="ARBA" id="ARBA00022692"/>
    </source>
</evidence>
<gene>
    <name evidence="12" type="ORF">PTE30175_01025</name>
</gene>
<dbReference type="GO" id="GO:0046930">
    <property type="term" value="C:pore complex"/>
    <property type="evidence" value="ECO:0007669"/>
    <property type="project" value="UniProtKB-KW"/>
</dbReference>
<keyword evidence="3" id="KW-0813">Transport</keyword>
<dbReference type="InterPro" id="IPR023614">
    <property type="entry name" value="Porin_dom_sf"/>
</dbReference>
<evidence type="ECO:0000256" key="10">
    <source>
        <dbReference type="ARBA" id="ARBA00023237"/>
    </source>
</evidence>
<keyword evidence="10" id="KW-0998">Cell outer membrane</keyword>